<dbReference type="FunFam" id="3.40.50.300:FF:000649">
    <property type="entry name" value="Origin recognition complex subunit 4"/>
    <property type="match status" value="1"/>
</dbReference>
<evidence type="ECO:0000256" key="3">
    <source>
        <dbReference type="ARBA" id="ARBA00019083"/>
    </source>
</evidence>
<dbReference type="PANTHER" id="PTHR12087:SF0">
    <property type="entry name" value="ORIGIN RECOGNITION COMPLEX SUBUNIT 4"/>
    <property type="match status" value="1"/>
</dbReference>
<dbReference type="InterPro" id="IPR016527">
    <property type="entry name" value="ORC4"/>
</dbReference>
<evidence type="ECO:0000259" key="10">
    <source>
        <dbReference type="Pfam" id="PF13191"/>
    </source>
</evidence>
<dbReference type="SUPFAM" id="SSF52540">
    <property type="entry name" value="P-loop containing nucleoside triphosphate hydrolases"/>
    <property type="match status" value="1"/>
</dbReference>
<dbReference type="AlphaFoldDB" id="A0A2G8KWR5"/>
<reference evidence="12 13" key="1">
    <citation type="journal article" date="2017" name="PLoS Biol.">
        <title>The sea cucumber genome provides insights into morphological evolution and visceral regeneration.</title>
        <authorList>
            <person name="Zhang X."/>
            <person name="Sun L."/>
            <person name="Yuan J."/>
            <person name="Sun Y."/>
            <person name="Gao Y."/>
            <person name="Zhang L."/>
            <person name="Li S."/>
            <person name="Dai H."/>
            <person name="Hamel J.F."/>
            <person name="Liu C."/>
            <person name="Yu Y."/>
            <person name="Liu S."/>
            <person name="Lin W."/>
            <person name="Guo K."/>
            <person name="Jin S."/>
            <person name="Xu P."/>
            <person name="Storey K.B."/>
            <person name="Huan P."/>
            <person name="Zhang T."/>
            <person name="Zhou Y."/>
            <person name="Zhang J."/>
            <person name="Lin C."/>
            <person name="Li X."/>
            <person name="Xing L."/>
            <person name="Huo D."/>
            <person name="Sun M."/>
            <person name="Wang L."/>
            <person name="Mercier A."/>
            <person name="Li F."/>
            <person name="Yang H."/>
            <person name="Xiang J."/>
        </authorList>
    </citation>
    <scope>NUCLEOTIDE SEQUENCE [LARGE SCALE GENOMIC DNA]</scope>
    <source>
        <strain evidence="12">Shaxun</strain>
        <tissue evidence="12">Muscle</tissue>
    </source>
</reference>
<evidence type="ECO:0000256" key="5">
    <source>
        <dbReference type="ARBA" id="ARBA00022741"/>
    </source>
</evidence>
<dbReference type="Pfam" id="PF13191">
    <property type="entry name" value="AAA_16"/>
    <property type="match status" value="1"/>
</dbReference>
<gene>
    <name evidence="12" type="ORF">BSL78_10658</name>
</gene>
<evidence type="ECO:0000256" key="9">
    <source>
        <dbReference type="PIRNR" id="PIRNR007858"/>
    </source>
</evidence>
<name>A0A2G8KWR5_STIJA</name>
<dbReference type="GO" id="GO:0005737">
    <property type="term" value="C:cytoplasm"/>
    <property type="evidence" value="ECO:0007669"/>
    <property type="project" value="UniProtKB-ARBA"/>
</dbReference>
<dbReference type="GO" id="GO:0003688">
    <property type="term" value="F:DNA replication origin binding"/>
    <property type="evidence" value="ECO:0007669"/>
    <property type="project" value="TreeGrafter"/>
</dbReference>
<evidence type="ECO:0000256" key="4">
    <source>
        <dbReference type="ARBA" id="ARBA00022705"/>
    </source>
</evidence>
<dbReference type="PIRSF" id="PIRSF007858">
    <property type="entry name" value="ORC4"/>
    <property type="match status" value="1"/>
</dbReference>
<keyword evidence="7 9" id="KW-0238">DNA-binding</keyword>
<comment type="subcellular location">
    <subcellularLocation>
        <location evidence="1 9">Nucleus</location>
    </subcellularLocation>
</comment>
<proteinExistence type="inferred from homology"/>
<evidence type="ECO:0000256" key="2">
    <source>
        <dbReference type="ARBA" id="ARBA00005334"/>
    </source>
</evidence>
<evidence type="ECO:0000256" key="7">
    <source>
        <dbReference type="ARBA" id="ARBA00023125"/>
    </source>
</evidence>
<keyword evidence="6" id="KW-0067">ATP-binding</keyword>
<dbReference type="STRING" id="307972.A0A2G8KWR5"/>
<keyword evidence="5" id="KW-0547">Nucleotide-binding</keyword>
<keyword evidence="8 9" id="KW-0539">Nucleus</keyword>
<dbReference type="GO" id="GO:0005524">
    <property type="term" value="F:ATP binding"/>
    <property type="evidence" value="ECO:0007669"/>
    <property type="project" value="UniProtKB-KW"/>
</dbReference>
<keyword evidence="4 9" id="KW-0235">DNA replication</keyword>
<dbReference type="GO" id="GO:0006270">
    <property type="term" value="P:DNA replication initiation"/>
    <property type="evidence" value="ECO:0007669"/>
    <property type="project" value="TreeGrafter"/>
</dbReference>
<feature type="domain" description="Origin recognition complex subunit 4 C-terminal" evidence="11">
    <location>
        <begin position="257"/>
        <end position="446"/>
    </location>
</feature>
<dbReference type="Pfam" id="PF14629">
    <property type="entry name" value="ORC4_C"/>
    <property type="match status" value="1"/>
</dbReference>
<sequence length="458" mass="52185">MMLLKRHRRFAARSCPENAEYRTIFKPRMVKKKEYGLKEADDEVWEKVQDLLRARICQNSLPENMDGTFQSQREHLTDLIRRCATIGESNSALVIGPSGAGKTMLMSSILSELAKDSKISGNILQVHLNGLLQTDDRLAVQEITRQLRLENTVKDRVFGSMAEKLSFLLEALKKDEGKSQSILFVLEEFDLFAHHKNQTLLYNLFDISQSEQTPVTVIGLTCRLDVVELLEKRVKSGFSHRQIHLFHSLSFEQACKVCEDALTLPLNYLSKKFCTEWNSHVKEFLQERIVETSLRHLYDLDKSIRSVYSILLIPICRLGPSHPRLDSADVLDALKMSSCDSKSAMLQGLTILQLCLIIAMKHLAELYEGSNINFEMVYNEYQKFVQKKSNSIQCFGKPVCLKAFEQLIVLELVRPVEGSGFTGAKLTPKEYRSLKLLVTPLQVVETLNSFSCPSELKM</sequence>
<accession>A0A2G8KWR5</accession>
<evidence type="ECO:0000313" key="13">
    <source>
        <dbReference type="Proteomes" id="UP000230750"/>
    </source>
</evidence>
<dbReference type="InterPro" id="IPR041664">
    <property type="entry name" value="AAA_16"/>
</dbReference>
<evidence type="ECO:0000256" key="1">
    <source>
        <dbReference type="ARBA" id="ARBA00004123"/>
    </source>
</evidence>
<dbReference type="PANTHER" id="PTHR12087">
    <property type="entry name" value="ORIGIN RECOGNITION COMPLEX SUBUNIT 4"/>
    <property type="match status" value="1"/>
</dbReference>
<protein>
    <recommendedName>
        <fullName evidence="3 9">Origin recognition complex subunit 4</fullName>
    </recommendedName>
</protein>
<comment type="caution">
    <text evidence="12">The sequence shown here is derived from an EMBL/GenBank/DDBJ whole genome shotgun (WGS) entry which is preliminary data.</text>
</comment>
<dbReference type="GO" id="GO:0005664">
    <property type="term" value="C:nuclear origin of replication recognition complex"/>
    <property type="evidence" value="ECO:0007669"/>
    <property type="project" value="TreeGrafter"/>
</dbReference>
<dbReference type="Gene3D" id="3.40.50.300">
    <property type="entry name" value="P-loop containing nucleotide triphosphate hydrolases"/>
    <property type="match status" value="1"/>
</dbReference>
<evidence type="ECO:0000256" key="6">
    <source>
        <dbReference type="ARBA" id="ARBA00022840"/>
    </source>
</evidence>
<dbReference type="InterPro" id="IPR027417">
    <property type="entry name" value="P-loop_NTPase"/>
</dbReference>
<dbReference type="OrthoDB" id="343623at2759"/>
<dbReference type="Proteomes" id="UP000230750">
    <property type="component" value="Unassembled WGS sequence"/>
</dbReference>
<feature type="domain" description="Orc1-like AAA ATPase" evidence="10">
    <location>
        <begin position="71"/>
        <end position="218"/>
    </location>
</feature>
<comment type="function">
    <text evidence="9">Component of the origin recognition complex (ORC) that binds origins of replication.</text>
</comment>
<evidence type="ECO:0000259" key="11">
    <source>
        <dbReference type="Pfam" id="PF14629"/>
    </source>
</evidence>
<comment type="similarity">
    <text evidence="2 9">Belongs to the ORC4 family.</text>
</comment>
<evidence type="ECO:0000313" key="12">
    <source>
        <dbReference type="EMBL" id="PIK52454.1"/>
    </source>
</evidence>
<keyword evidence="13" id="KW-1185">Reference proteome</keyword>
<evidence type="ECO:0000256" key="8">
    <source>
        <dbReference type="ARBA" id="ARBA00023242"/>
    </source>
</evidence>
<dbReference type="InterPro" id="IPR032705">
    <property type="entry name" value="ORC4_C"/>
</dbReference>
<dbReference type="EMBL" id="MRZV01000328">
    <property type="protein sequence ID" value="PIK52454.1"/>
    <property type="molecule type" value="Genomic_DNA"/>
</dbReference>
<organism evidence="12 13">
    <name type="scientific">Stichopus japonicus</name>
    <name type="common">Sea cucumber</name>
    <dbReference type="NCBI Taxonomy" id="307972"/>
    <lineage>
        <taxon>Eukaryota</taxon>
        <taxon>Metazoa</taxon>
        <taxon>Echinodermata</taxon>
        <taxon>Eleutherozoa</taxon>
        <taxon>Echinozoa</taxon>
        <taxon>Holothuroidea</taxon>
        <taxon>Aspidochirotacea</taxon>
        <taxon>Aspidochirotida</taxon>
        <taxon>Stichopodidae</taxon>
        <taxon>Apostichopus</taxon>
    </lineage>
</organism>